<dbReference type="SUPFAM" id="SSF81301">
    <property type="entry name" value="Nucleotidyltransferase"/>
    <property type="match status" value="1"/>
</dbReference>
<evidence type="ECO:0000256" key="1">
    <source>
        <dbReference type="ARBA" id="ARBA00001936"/>
    </source>
</evidence>
<dbReference type="InterPro" id="IPR011068">
    <property type="entry name" value="NuclTrfase_I-like_C"/>
</dbReference>
<keyword evidence="19" id="KW-1185">Reference proteome</keyword>
<evidence type="ECO:0000256" key="6">
    <source>
        <dbReference type="ARBA" id="ARBA00022664"/>
    </source>
</evidence>
<dbReference type="Gene3D" id="1.10.1410.10">
    <property type="match status" value="1"/>
</dbReference>
<dbReference type="GO" id="GO:0046872">
    <property type="term" value="F:metal ion binding"/>
    <property type="evidence" value="ECO:0007669"/>
    <property type="project" value="UniProtKB-KW"/>
</dbReference>
<evidence type="ECO:0000256" key="8">
    <source>
        <dbReference type="ARBA" id="ARBA00022723"/>
    </source>
</evidence>
<dbReference type="EMBL" id="ONZQ02000007">
    <property type="protein sequence ID" value="SPO02626.1"/>
    <property type="molecule type" value="Genomic_DNA"/>
</dbReference>
<keyword evidence="10" id="KW-0067">ATP-binding</keyword>
<dbReference type="GO" id="GO:0031123">
    <property type="term" value="P:RNA 3'-end processing"/>
    <property type="evidence" value="ECO:0007669"/>
    <property type="project" value="InterPro"/>
</dbReference>
<comment type="similarity">
    <text evidence="4">Belongs to the poly(A) polymerase family.</text>
</comment>
<dbReference type="Proteomes" id="UP001187682">
    <property type="component" value="Unassembled WGS sequence"/>
</dbReference>
<evidence type="ECO:0000259" key="15">
    <source>
        <dbReference type="Pfam" id="PF04457"/>
    </source>
</evidence>
<evidence type="ECO:0000256" key="5">
    <source>
        <dbReference type="ARBA" id="ARBA00012388"/>
    </source>
</evidence>
<feature type="domain" description="Endonuclease/exonuclease/phosphatase" evidence="14">
    <location>
        <begin position="265"/>
        <end position="566"/>
    </location>
</feature>
<evidence type="ECO:0000256" key="10">
    <source>
        <dbReference type="ARBA" id="ARBA00022840"/>
    </source>
</evidence>
<keyword evidence="6" id="KW-0507">mRNA processing</keyword>
<evidence type="ECO:0000256" key="2">
    <source>
        <dbReference type="ARBA" id="ARBA00001946"/>
    </source>
</evidence>
<dbReference type="InterPro" id="IPR040459">
    <property type="entry name" value="MJ1316"/>
</dbReference>
<evidence type="ECO:0000259" key="16">
    <source>
        <dbReference type="Pfam" id="PF04928"/>
    </source>
</evidence>
<evidence type="ECO:0000256" key="3">
    <source>
        <dbReference type="ARBA" id="ARBA00004123"/>
    </source>
</evidence>
<feature type="region of interest" description="Disordered" evidence="13">
    <location>
        <begin position="581"/>
        <end position="603"/>
    </location>
</feature>
<dbReference type="Pfam" id="PF04457">
    <property type="entry name" value="MJ1316"/>
    <property type="match status" value="1"/>
</dbReference>
<gene>
    <name evidence="18" type="ORF">DNG_05299</name>
</gene>
<dbReference type="InterPro" id="IPR009097">
    <property type="entry name" value="Cyclic_Pdiesterase"/>
</dbReference>
<feature type="compositionally biased region" description="Acidic residues" evidence="13">
    <location>
        <begin position="1089"/>
        <end position="1111"/>
    </location>
</feature>
<evidence type="ECO:0000256" key="7">
    <source>
        <dbReference type="ARBA" id="ARBA00022679"/>
    </source>
</evidence>
<dbReference type="InterPro" id="IPR007012">
    <property type="entry name" value="PolA_pol_cen_dom"/>
</dbReference>
<dbReference type="Pfam" id="PF03372">
    <property type="entry name" value="Exo_endo_phos"/>
    <property type="match status" value="1"/>
</dbReference>
<proteinExistence type="inferred from homology"/>
<dbReference type="InterPro" id="IPR005135">
    <property type="entry name" value="Endo/exonuclease/phosphatase"/>
</dbReference>
<dbReference type="SUPFAM" id="SSF55003">
    <property type="entry name" value="PAP/Archaeal CCA-adding enzyme, C-terminal domain"/>
    <property type="match status" value="1"/>
</dbReference>
<dbReference type="Pfam" id="PF13563">
    <property type="entry name" value="2_5_RNA_ligase2"/>
    <property type="match status" value="1"/>
</dbReference>
<evidence type="ECO:0000259" key="17">
    <source>
        <dbReference type="Pfam" id="PF20750"/>
    </source>
</evidence>
<evidence type="ECO:0000313" key="19">
    <source>
        <dbReference type="Proteomes" id="UP001187682"/>
    </source>
</evidence>
<dbReference type="GO" id="GO:1990817">
    <property type="term" value="F:poly(A) RNA polymerase activity"/>
    <property type="evidence" value="ECO:0007669"/>
    <property type="project" value="UniProtKB-EC"/>
</dbReference>
<dbReference type="AlphaFoldDB" id="A0AAE8SVD4"/>
<dbReference type="SUPFAM" id="SSF55144">
    <property type="entry name" value="LigT-like"/>
    <property type="match status" value="1"/>
</dbReference>
<dbReference type="InterPro" id="IPR036691">
    <property type="entry name" value="Endo/exonu/phosph_ase_sf"/>
</dbReference>
<evidence type="ECO:0000256" key="9">
    <source>
        <dbReference type="ARBA" id="ARBA00022741"/>
    </source>
</evidence>
<evidence type="ECO:0000259" key="14">
    <source>
        <dbReference type="Pfam" id="PF03372"/>
    </source>
</evidence>
<dbReference type="Gene3D" id="3.60.10.10">
    <property type="entry name" value="Endonuclease/exonuclease/phosphatase"/>
    <property type="match status" value="1"/>
</dbReference>
<keyword evidence="8" id="KW-0479">Metal-binding</keyword>
<feature type="domain" description="Poly(A) polymerase central" evidence="16">
    <location>
        <begin position="781"/>
        <end position="860"/>
    </location>
</feature>
<comment type="caution">
    <text evidence="18">The sequence shown here is derived from an EMBL/GenBank/DDBJ whole genome shotgun (WGS) entry which is preliminary data.</text>
</comment>
<sequence>MDLSSGSPAPSGYIPTTSHDTALCLIPPRHLWPSLERLRCRYDSAYDKWPPHINLVYPFVPIQDLPAAVERVVAGLGAWKSKRGPQASDIQLNLAAASYFEHKHSNTIYLHDSDPDRDSALTQLRSSVLQGLGHKNVGSYTAHMSVGQTEDAQSDAHKFLMEKLALLPAQQWSAEHLVVLTRDREGQGPSMMRFWGAIDLRQTRLVQDASSVGLYEDRASVRGATRATPVTNQTYTYSLSDETWIPAVTSGPNLLVASPETLIVATYNVLAEFIHPITRERYPLLIDNLLGTAAAADILVLQEVTDDFLTHLLADDRLRSRYAFVSHGPPGQPDLDPLPSLLNQVILSKFPFELDLLPLKKQHKVSLIATFPSIAKQQADGVHHPLVLATCHLSRGLTDGAVSTKKGELQRIIEHLHRNHHDSPWILAGDFNLATSRYTINAALEKRSISQHTVDQIHSIEQMLLDCGLSDAWAVARCEVGESSDDFRRPKDVRQTYEGEQGATFDPTENKLAAELVGTGFGNRPQRYDRILVKADGLFHVAGFSMFGFPAAATDNISGMPCASDHWGVRCLLRATSESSGVDSGPMTVPVETKRAPEGLGGPEELKEYLSEIGGFPTEEDEAARTRAFETLKSAILSAIGPKSTQEDGRERQGPPLVVTPVGSFALGVWSRDSDVDCLCIGPFSSRTFFSVVTRYLRSAEGIRVLRKVKANTGVMLELEVGGVKMDLQYCAAASIAEGWPTVMNRPATDPIFSLPHLTLLKLKAARDMAYLRRSIPDLAQFRLAYLLIKTWAKARGIYAAMLGYLGGIHIFTLLVPICKMLAHNGGSVSVSDVIVTFFDHYAHFDWAKNVVFDPFFHKRLRYTRTSREPLALLGWHGPSLNTALAASPPTVKAIATELQAANEQLGRSGVTWPSFLGVPDHCAPGEALTPGGIGAAAFLRSFRSYVRLDVHYWGLSIERRNSLVGWLGSRCVSVLVDIDKKVPELVTRIWPSRFVSNTRSASDGGNGVEYGGCFLIGLERREDMGGDDRTTPDLEAAKGTLIGVLRQFETRVRSDEKYYDPKNSWIAATVVSGSELGDLELDLDEWDEFGDFGDDNDSDPDDYDDFEEAAGDSPSGEQGIAPLGEKKAKAIKPAGAGKLRPAADVMNRLRWDDKMDPADYLVGYEDRFVGIIEKGLGDWKTEQTDEEFIPQHRIAYFKRRRDGVVVWDRAARIDLIFGSG</sequence>
<evidence type="ECO:0000256" key="11">
    <source>
        <dbReference type="ARBA" id="ARBA00022842"/>
    </source>
</evidence>
<dbReference type="PANTHER" id="PTHR10682:SF23">
    <property type="entry name" value="POLYNUCLEOTIDE ADENYLYLTRANSFERASE"/>
    <property type="match status" value="1"/>
</dbReference>
<dbReference type="Gene3D" id="3.90.1140.10">
    <property type="entry name" value="Cyclic phosphodiesterase"/>
    <property type="match status" value="1"/>
</dbReference>
<protein>
    <recommendedName>
        <fullName evidence="5">polynucleotide adenylyltransferase</fullName>
        <ecNumber evidence="5">2.7.7.19</ecNumber>
    </recommendedName>
</protein>
<dbReference type="SUPFAM" id="SSF56219">
    <property type="entry name" value="DNase I-like"/>
    <property type="match status" value="1"/>
</dbReference>
<evidence type="ECO:0000256" key="13">
    <source>
        <dbReference type="SAM" id="MobiDB-lite"/>
    </source>
</evidence>
<comment type="cofactor">
    <cofactor evidence="1">
        <name>Mn(2+)</name>
        <dbReference type="ChEBI" id="CHEBI:29035"/>
    </cofactor>
</comment>
<keyword evidence="7" id="KW-0808">Transferase</keyword>
<feature type="domain" description="Poly(A) polymerase nucleotidyltransferase" evidence="17">
    <location>
        <begin position="603"/>
        <end position="732"/>
    </location>
</feature>
<feature type="region of interest" description="Disordered" evidence="13">
    <location>
        <begin position="1089"/>
        <end position="1124"/>
    </location>
</feature>
<evidence type="ECO:0000256" key="4">
    <source>
        <dbReference type="ARBA" id="ARBA00010912"/>
    </source>
</evidence>
<keyword evidence="9" id="KW-0547">Nucleotide-binding</keyword>
<feature type="domain" description="MJ1316 RNA cyclic group end recognition" evidence="15">
    <location>
        <begin position="1140"/>
        <end position="1210"/>
    </location>
</feature>
<keyword evidence="11" id="KW-0460">Magnesium</keyword>
<accession>A0AAE8SVD4</accession>
<dbReference type="EC" id="2.7.7.19" evidence="5"/>
<dbReference type="PANTHER" id="PTHR10682">
    <property type="entry name" value="POLY A POLYMERASE"/>
    <property type="match status" value="1"/>
</dbReference>
<evidence type="ECO:0000313" key="18">
    <source>
        <dbReference type="EMBL" id="SPO02626.1"/>
    </source>
</evidence>
<dbReference type="GO" id="GO:0003723">
    <property type="term" value="F:RNA binding"/>
    <property type="evidence" value="ECO:0007669"/>
    <property type="project" value="InterPro"/>
</dbReference>
<dbReference type="GO" id="GO:0005524">
    <property type="term" value="F:ATP binding"/>
    <property type="evidence" value="ECO:0007669"/>
    <property type="project" value="UniProtKB-KW"/>
</dbReference>
<reference evidence="18" key="1">
    <citation type="submission" date="2018-03" db="EMBL/GenBank/DDBJ databases">
        <authorList>
            <person name="Guldener U."/>
        </authorList>
    </citation>
    <scope>NUCLEOTIDE SEQUENCE</scope>
</reference>
<dbReference type="Pfam" id="PF04928">
    <property type="entry name" value="PAP_central"/>
    <property type="match status" value="1"/>
</dbReference>
<name>A0AAE8SVD4_9PEZI</name>
<evidence type="ECO:0000256" key="12">
    <source>
        <dbReference type="ARBA" id="ARBA00023242"/>
    </source>
</evidence>
<dbReference type="Pfam" id="PF20750">
    <property type="entry name" value="PAP_NTPase"/>
    <property type="match status" value="1"/>
</dbReference>
<dbReference type="InterPro" id="IPR043519">
    <property type="entry name" value="NT_sf"/>
</dbReference>
<comment type="cofactor">
    <cofactor evidence="2">
        <name>Mg(2+)</name>
        <dbReference type="ChEBI" id="CHEBI:18420"/>
    </cofactor>
</comment>
<dbReference type="GO" id="GO:0005634">
    <property type="term" value="C:nucleus"/>
    <property type="evidence" value="ECO:0007669"/>
    <property type="project" value="UniProtKB-SubCell"/>
</dbReference>
<dbReference type="Gene3D" id="3.30.460.10">
    <property type="entry name" value="Beta Polymerase, domain 2"/>
    <property type="match status" value="1"/>
</dbReference>
<dbReference type="GO" id="GO:0006397">
    <property type="term" value="P:mRNA processing"/>
    <property type="evidence" value="ECO:0007669"/>
    <property type="project" value="UniProtKB-KW"/>
</dbReference>
<keyword evidence="12" id="KW-0539">Nucleus</keyword>
<dbReference type="InterPro" id="IPR048840">
    <property type="entry name" value="PolA_pol_NTPase"/>
</dbReference>
<comment type="subcellular location">
    <subcellularLocation>
        <location evidence="3">Nucleus</location>
    </subcellularLocation>
</comment>
<organism evidence="18 19">
    <name type="scientific">Cephalotrichum gorgonifer</name>
    <dbReference type="NCBI Taxonomy" id="2041049"/>
    <lineage>
        <taxon>Eukaryota</taxon>
        <taxon>Fungi</taxon>
        <taxon>Dikarya</taxon>
        <taxon>Ascomycota</taxon>
        <taxon>Pezizomycotina</taxon>
        <taxon>Sordariomycetes</taxon>
        <taxon>Hypocreomycetidae</taxon>
        <taxon>Microascales</taxon>
        <taxon>Microascaceae</taxon>
        <taxon>Cephalotrichum</taxon>
    </lineage>
</organism>
<dbReference type="SUPFAM" id="SSF81631">
    <property type="entry name" value="PAP/OAS1 substrate-binding domain"/>
    <property type="match status" value="1"/>
</dbReference>